<dbReference type="KEGG" id="gpi:GPICK_12630"/>
<feature type="domain" description="NodB homology" evidence="1">
    <location>
        <begin position="3"/>
        <end position="263"/>
    </location>
</feature>
<dbReference type="PROSITE" id="PS51677">
    <property type="entry name" value="NODB"/>
    <property type="match status" value="1"/>
</dbReference>
<protein>
    <submittedName>
        <fullName evidence="2">Polysaccharide deacetylase</fullName>
    </submittedName>
</protein>
<dbReference type="AlphaFoldDB" id="A0A0B5BC37"/>
<dbReference type="Pfam" id="PF01522">
    <property type="entry name" value="Polysacc_deac_1"/>
    <property type="match status" value="1"/>
</dbReference>
<dbReference type="GO" id="GO:0005975">
    <property type="term" value="P:carbohydrate metabolic process"/>
    <property type="evidence" value="ECO:0007669"/>
    <property type="project" value="InterPro"/>
</dbReference>
<dbReference type="Gene3D" id="3.20.20.370">
    <property type="entry name" value="Glycoside hydrolase/deacetylase"/>
    <property type="match status" value="1"/>
</dbReference>
<reference evidence="2 3" key="1">
    <citation type="journal article" date="2015" name="Genome Announc.">
        <title>Complete Genome of Geobacter pickeringii G13T, a Metal-Reducing Isolate from Sedimentary Kaolin Deposits.</title>
        <authorList>
            <person name="Badalamenti J.P."/>
            <person name="Bond D.R."/>
        </authorList>
    </citation>
    <scope>NUCLEOTIDE SEQUENCE [LARGE SCALE GENOMIC DNA]</scope>
    <source>
        <strain evidence="2 3">G13</strain>
    </source>
</reference>
<dbReference type="STRING" id="345632.GPICK_12630"/>
<keyword evidence="3" id="KW-1185">Reference proteome</keyword>
<dbReference type="SUPFAM" id="SSF88713">
    <property type="entry name" value="Glycoside hydrolase/deacetylase"/>
    <property type="match status" value="1"/>
</dbReference>
<dbReference type="InterPro" id="IPR002509">
    <property type="entry name" value="NODB_dom"/>
</dbReference>
<dbReference type="PANTHER" id="PTHR10587:SF137">
    <property type="entry name" value="4-DEOXY-4-FORMAMIDO-L-ARABINOSE-PHOSPHOUNDECAPRENOL DEFORMYLASE ARND-RELATED"/>
    <property type="match status" value="1"/>
</dbReference>
<evidence type="ECO:0000313" key="3">
    <source>
        <dbReference type="Proteomes" id="UP000057609"/>
    </source>
</evidence>
<dbReference type="HOGENOM" id="CLU_084199_0_0_7"/>
<dbReference type="RefSeq" id="WP_039743779.1">
    <property type="nucleotide sequence ID" value="NZ_CP009788.1"/>
</dbReference>
<dbReference type="PANTHER" id="PTHR10587">
    <property type="entry name" value="GLYCOSYL TRANSFERASE-RELATED"/>
    <property type="match status" value="1"/>
</dbReference>
<sequence>MPPTIALKIDVDTYVGTRDGVPRLLEIFDRFGIKGTFYFSMGPDNSGKAIRRIFTRKGFLRKMFRTRAPSVYGLRTLMYGVLLPPPIIADKVPHVLRETAARGHEVGIHCWDHVKWHDLLPWIPRNMIALELGRAFALYEDILGRRAKTTAAPGWTVSPDSLEIQDALFLTYCSDSRGSHPFYPVMEGRRFKTLQIPTTLPTMDEVLGENGITAATVNDHYLTLVKPEGLTVHTIHAELEGGVLAPVFIDLLERLRARGARFVTLAEAAAEAMRGPIPCCGLTMGELEGRAGTVALQGSEVGTPQTKAP</sequence>
<organism evidence="2 3">
    <name type="scientific">Geobacter pickeringii</name>
    <dbReference type="NCBI Taxonomy" id="345632"/>
    <lineage>
        <taxon>Bacteria</taxon>
        <taxon>Pseudomonadati</taxon>
        <taxon>Thermodesulfobacteriota</taxon>
        <taxon>Desulfuromonadia</taxon>
        <taxon>Geobacterales</taxon>
        <taxon>Geobacteraceae</taxon>
        <taxon>Geobacter</taxon>
    </lineage>
</organism>
<proteinExistence type="predicted"/>
<evidence type="ECO:0000259" key="1">
    <source>
        <dbReference type="PROSITE" id="PS51677"/>
    </source>
</evidence>
<evidence type="ECO:0000313" key="2">
    <source>
        <dbReference type="EMBL" id="AJE04092.1"/>
    </source>
</evidence>
<gene>
    <name evidence="2" type="ORF">GPICK_12630</name>
</gene>
<dbReference type="EMBL" id="CP009788">
    <property type="protein sequence ID" value="AJE04092.1"/>
    <property type="molecule type" value="Genomic_DNA"/>
</dbReference>
<dbReference type="Proteomes" id="UP000057609">
    <property type="component" value="Chromosome"/>
</dbReference>
<dbReference type="CDD" id="cd10939">
    <property type="entry name" value="CE4_ArnD"/>
    <property type="match status" value="1"/>
</dbReference>
<dbReference type="OrthoDB" id="9784220at2"/>
<dbReference type="GO" id="GO:0016810">
    <property type="term" value="F:hydrolase activity, acting on carbon-nitrogen (but not peptide) bonds"/>
    <property type="evidence" value="ECO:0007669"/>
    <property type="project" value="InterPro"/>
</dbReference>
<dbReference type="InterPro" id="IPR050248">
    <property type="entry name" value="Polysacc_deacetylase_ArnD"/>
</dbReference>
<dbReference type="InterPro" id="IPR011330">
    <property type="entry name" value="Glyco_hydro/deAcase_b/a-brl"/>
</dbReference>
<accession>A0A0B5BC37</accession>
<name>A0A0B5BC37_9BACT</name>